<comment type="caution">
    <text evidence="1">The sequence shown here is derived from an EMBL/GenBank/DDBJ whole genome shotgun (WGS) entry which is preliminary data.</text>
</comment>
<name>A0ACC1CGA6_9NEOP</name>
<evidence type="ECO:0000313" key="1">
    <source>
        <dbReference type="EMBL" id="KAJ0170612.1"/>
    </source>
</evidence>
<evidence type="ECO:0000313" key="2">
    <source>
        <dbReference type="Proteomes" id="UP000824533"/>
    </source>
</evidence>
<keyword evidence="2" id="KW-1185">Reference proteome</keyword>
<dbReference type="Proteomes" id="UP000824533">
    <property type="component" value="Linkage Group LG27"/>
</dbReference>
<protein>
    <submittedName>
        <fullName evidence="1">Uncharacterized protein</fullName>
    </submittedName>
</protein>
<reference evidence="1 2" key="1">
    <citation type="journal article" date="2021" name="Front. Genet.">
        <title>Chromosome-Level Genome Assembly Reveals Significant Gene Expansion in the Toll and IMD Signaling Pathways of Dendrolimus kikuchii.</title>
        <authorList>
            <person name="Zhou J."/>
            <person name="Wu P."/>
            <person name="Xiong Z."/>
            <person name="Liu N."/>
            <person name="Zhao N."/>
            <person name="Ji M."/>
            <person name="Qiu Y."/>
            <person name="Yang B."/>
        </authorList>
    </citation>
    <scope>NUCLEOTIDE SEQUENCE [LARGE SCALE GENOMIC DNA]</scope>
    <source>
        <strain evidence="1">Ann1</strain>
    </source>
</reference>
<organism evidence="1 2">
    <name type="scientific">Dendrolimus kikuchii</name>
    <dbReference type="NCBI Taxonomy" id="765133"/>
    <lineage>
        <taxon>Eukaryota</taxon>
        <taxon>Metazoa</taxon>
        <taxon>Ecdysozoa</taxon>
        <taxon>Arthropoda</taxon>
        <taxon>Hexapoda</taxon>
        <taxon>Insecta</taxon>
        <taxon>Pterygota</taxon>
        <taxon>Neoptera</taxon>
        <taxon>Endopterygota</taxon>
        <taxon>Lepidoptera</taxon>
        <taxon>Glossata</taxon>
        <taxon>Ditrysia</taxon>
        <taxon>Bombycoidea</taxon>
        <taxon>Lasiocampidae</taxon>
        <taxon>Dendrolimus</taxon>
    </lineage>
</organism>
<sequence>MSYSKRRDRRDNKWFKKSSNKCLWSDGVKTSRSILKQCHLLSNSKMLNLLLLIAVTLMSLQCSLSANAQFESKLDNNLQPNAAGTKKRVLRNFVKIVRGPPETVRHEPGTRTELECMAMGKPAPSVEWLKNGEPISDYDVEANEILPENADTLGRLSSKLIITSSLNGDEYTCVANAGLKQYTATTTVYSINVPEEEEIMALEKLSRLPAKPVITLFYHEIFADLGADIILPCRVYSYTKAQVFWQDTKNNLVYSNSRIRVLPSGDLLITDLRWTDMGNFTCTAKNIYGKESVSTFIYPTKPKVRTGKFSII</sequence>
<proteinExistence type="predicted"/>
<dbReference type="EMBL" id="CM034413">
    <property type="protein sequence ID" value="KAJ0170612.1"/>
    <property type="molecule type" value="Genomic_DNA"/>
</dbReference>
<gene>
    <name evidence="1" type="ORF">K1T71_013983</name>
</gene>
<accession>A0ACC1CGA6</accession>